<dbReference type="OrthoDB" id="5782309at2"/>
<proteinExistence type="predicted"/>
<reference evidence="2 3" key="1">
    <citation type="submission" date="2013-03" db="EMBL/GenBank/DDBJ databases">
        <title>Salinisphaera hydrothermalis C41B8 Genome Sequencing.</title>
        <authorList>
            <person name="Li C."/>
            <person name="Lai Q."/>
            <person name="Shao Z."/>
        </authorList>
    </citation>
    <scope>NUCLEOTIDE SEQUENCE [LARGE SCALE GENOMIC DNA]</scope>
    <source>
        <strain evidence="2 3">C41B8</strain>
    </source>
</reference>
<dbReference type="InterPro" id="IPR029044">
    <property type="entry name" value="Nucleotide-diphossugar_trans"/>
</dbReference>
<dbReference type="Gene3D" id="3.90.550.10">
    <property type="entry name" value="Spore Coat Polysaccharide Biosynthesis Protein SpsA, Chain A"/>
    <property type="match status" value="1"/>
</dbReference>
<dbReference type="AlphaFoldDB" id="A0A084IQR9"/>
<dbReference type="STRING" id="1304275.C41B8_02947"/>
<dbReference type="InterPro" id="IPR001173">
    <property type="entry name" value="Glyco_trans_2-like"/>
</dbReference>
<keyword evidence="3" id="KW-1185">Reference proteome</keyword>
<dbReference type="Proteomes" id="UP000028302">
    <property type="component" value="Unassembled WGS sequence"/>
</dbReference>
<dbReference type="eggNOG" id="COG1216">
    <property type="taxonomic scope" value="Bacteria"/>
</dbReference>
<evidence type="ECO:0000313" key="3">
    <source>
        <dbReference type="Proteomes" id="UP000028302"/>
    </source>
</evidence>
<dbReference type="RefSeq" id="WP_051882874.1">
    <property type="nucleotide sequence ID" value="NZ_APNK01000002.1"/>
</dbReference>
<accession>A0A084IQR9</accession>
<dbReference type="EMBL" id="APNK01000002">
    <property type="protein sequence ID" value="KEZ79053.1"/>
    <property type="molecule type" value="Genomic_DNA"/>
</dbReference>
<gene>
    <name evidence="2" type="ORF">C41B8_02947</name>
</gene>
<protein>
    <submittedName>
        <fullName evidence="2">Family 2 glycosyl transferase</fullName>
    </submittedName>
</protein>
<evidence type="ECO:0000313" key="2">
    <source>
        <dbReference type="EMBL" id="KEZ79053.1"/>
    </source>
</evidence>
<comment type="caution">
    <text evidence="2">The sequence shown here is derived from an EMBL/GenBank/DDBJ whole genome shotgun (WGS) entry which is preliminary data.</text>
</comment>
<dbReference type="PANTHER" id="PTHR43685:SF2">
    <property type="entry name" value="GLYCOSYLTRANSFERASE 2-LIKE DOMAIN-CONTAINING PROTEIN"/>
    <property type="match status" value="1"/>
</dbReference>
<name>A0A084IQR9_SALHC</name>
<feature type="domain" description="Glycosyltransferase 2-like" evidence="1">
    <location>
        <begin position="11"/>
        <end position="137"/>
    </location>
</feature>
<evidence type="ECO:0000259" key="1">
    <source>
        <dbReference type="Pfam" id="PF00535"/>
    </source>
</evidence>
<dbReference type="PANTHER" id="PTHR43685">
    <property type="entry name" value="GLYCOSYLTRANSFERASE"/>
    <property type="match status" value="1"/>
</dbReference>
<dbReference type="Pfam" id="PF00535">
    <property type="entry name" value="Glycos_transf_2"/>
    <property type="match status" value="1"/>
</dbReference>
<dbReference type="GO" id="GO:0016740">
    <property type="term" value="F:transferase activity"/>
    <property type="evidence" value="ECO:0007669"/>
    <property type="project" value="UniProtKB-KW"/>
</dbReference>
<organism evidence="2 3">
    <name type="scientific">Salinisphaera hydrothermalis (strain C41B8)</name>
    <dbReference type="NCBI Taxonomy" id="1304275"/>
    <lineage>
        <taxon>Bacteria</taxon>
        <taxon>Pseudomonadati</taxon>
        <taxon>Pseudomonadota</taxon>
        <taxon>Gammaproteobacteria</taxon>
        <taxon>Salinisphaerales</taxon>
        <taxon>Salinisphaeraceae</taxon>
        <taxon>Salinisphaera</taxon>
    </lineage>
</organism>
<dbReference type="InterPro" id="IPR050834">
    <property type="entry name" value="Glycosyltransf_2"/>
</dbReference>
<sequence>MTTVRSAPRVSVVIPTYNSARYLDDAIQSVLAQDYADFELLVVDDASTDDTADHVARYRDPRVRYLRNDTQRGIAGARNRGIDAARGEFIASLDGDDRAYPSRLSCQVAFLDAHPDHAAVGSWARWMDAEGRARPGVTRRPTDWRDASAQLIYKSSLQQPSVTARAAILAEYRYDESFRLSSDYELWTRIATHHRLASQPRALVRCRRHTRSTTRSEHDGVIACQRRIFARQLDRLGLRYCDEDLEGHRLLWRPGKRGDELSRDTLAWAEDWLMRLAAANARERCYPDAAFRAVLGWGWCQIGFSALRSRSPRAVARWSRGAPMRFVASALQRRVLKRGEPRGPLGYRRHSTGSQ</sequence>
<keyword evidence="2" id="KW-0808">Transferase</keyword>
<dbReference type="SUPFAM" id="SSF53448">
    <property type="entry name" value="Nucleotide-diphospho-sugar transferases"/>
    <property type="match status" value="1"/>
</dbReference>